<feature type="compositionally biased region" description="Gly residues" evidence="5">
    <location>
        <begin position="122"/>
        <end position="132"/>
    </location>
</feature>
<evidence type="ECO:0000256" key="5">
    <source>
        <dbReference type="SAM" id="MobiDB-lite"/>
    </source>
</evidence>
<evidence type="ECO:0000256" key="4">
    <source>
        <dbReference type="PROSITE-ProRule" id="PRU00452"/>
    </source>
</evidence>
<feature type="compositionally biased region" description="Low complexity" evidence="5">
    <location>
        <begin position="982"/>
        <end position="992"/>
    </location>
</feature>
<keyword evidence="3" id="KW-0862">Zinc</keyword>
<feature type="compositionally biased region" description="Gly residues" evidence="5">
    <location>
        <begin position="348"/>
        <end position="367"/>
    </location>
</feature>
<evidence type="ECO:0000256" key="1">
    <source>
        <dbReference type="ARBA" id="ARBA00022723"/>
    </source>
</evidence>
<keyword evidence="1" id="KW-0479">Metal-binding</keyword>
<feature type="compositionally biased region" description="Polar residues" evidence="5">
    <location>
        <begin position="744"/>
        <end position="755"/>
    </location>
</feature>
<protein>
    <recommendedName>
        <fullName evidence="6">SP-RING-type domain-containing protein</fullName>
    </recommendedName>
</protein>
<feature type="compositionally biased region" description="Low complexity" evidence="5">
    <location>
        <begin position="756"/>
        <end position="791"/>
    </location>
</feature>
<feature type="region of interest" description="Disordered" evidence="5">
    <location>
        <begin position="333"/>
        <end position="401"/>
    </location>
</feature>
<dbReference type="Pfam" id="PF02891">
    <property type="entry name" value="zf-MIZ"/>
    <property type="match status" value="1"/>
</dbReference>
<dbReference type="GO" id="GO:0008270">
    <property type="term" value="F:zinc ion binding"/>
    <property type="evidence" value="ECO:0007669"/>
    <property type="project" value="UniProtKB-KW"/>
</dbReference>
<dbReference type="VEuPathDB" id="VectorBase:AEPI000956"/>
<dbReference type="InterPro" id="IPR013083">
    <property type="entry name" value="Znf_RING/FYVE/PHD"/>
</dbReference>
<name>A0A182P222_9DIPT</name>
<dbReference type="STRING" id="199890.A0A182P222"/>
<feature type="region of interest" description="Disordered" evidence="5">
    <location>
        <begin position="739"/>
        <end position="833"/>
    </location>
</feature>
<dbReference type="GO" id="GO:0000785">
    <property type="term" value="C:chromatin"/>
    <property type="evidence" value="ECO:0007669"/>
    <property type="project" value="TreeGrafter"/>
</dbReference>
<dbReference type="AlphaFoldDB" id="A0A182P222"/>
<feature type="compositionally biased region" description="Low complexity" evidence="5">
    <location>
        <begin position="368"/>
        <end position="401"/>
    </location>
</feature>
<proteinExistence type="predicted"/>
<feature type="region of interest" description="Disordered" evidence="5">
    <location>
        <begin position="879"/>
        <end position="930"/>
    </location>
</feature>
<organism evidence="7 8">
    <name type="scientific">Anopheles epiroticus</name>
    <dbReference type="NCBI Taxonomy" id="199890"/>
    <lineage>
        <taxon>Eukaryota</taxon>
        <taxon>Metazoa</taxon>
        <taxon>Ecdysozoa</taxon>
        <taxon>Arthropoda</taxon>
        <taxon>Hexapoda</taxon>
        <taxon>Insecta</taxon>
        <taxon>Pterygota</taxon>
        <taxon>Neoptera</taxon>
        <taxon>Endopterygota</taxon>
        <taxon>Diptera</taxon>
        <taxon>Nematocera</taxon>
        <taxon>Culicoidea</taxon>
        <taxon>Culicidae</taxon>
        <taxon>Anophelinae</taxon>
        <taxon>Anopheles</taxon>
    </lineage>
</organism>
<feature type="region of interest" description="Disordered" evidence="5">
    <location>
        <begin position="615"/>
        <end position="634"/>
    </location>
</feature>
<feature type="compositionally biased region" description="Low complexity" evidence="5">
    <location>
        <begin position="1165"/>
        <end position="1174"/>
    </location>
</feature>
<dbReference type="PANTHER" id="PTHR10782">
    <property type="entry name" value="ZINC FINGER MIZ DOMAIN-CONTAINING PROTEIN"/>
    <property type="match status" value="1"/>
</dbReference>
<feature type="region of interest" description="Disordered" evidence="5">
    <location>
        <begin position="418"/>
        <end position="456"/>
    </location>
</feature>
<reference evidence="8" key="1">
    <citation type="submission" date="2013-03" db="EMBL/GenBank/DDBJ databases">
        <title>The Genome Sequence of Anopheles epiroticus epiroticus2.</title>
        <authorList>
            <consortium name="The Broad Institute Genomics Platform"/>
            <person name="Neafsey D.E."/>
            <person name="Howell P."/>
            <person name="Walker B."/>
            <person name="Young S.K."/>
            <person name="Zeng Q."/>
            <person name="Gargeya S."/>
            <person name="Fitzgerald M."/>
            <person name="Haas B."/>
            <person name="Abouelleil A."/>
            <person name="Allen A.W."/>
            <person name="Alvarado L."/>
            <person name="Arachchi H.M."/>
            <person name="Berlin A.M."/>
            <person name="Chapman S.B."/>
            <person name="Gainer-Dewar J."/>
            <person name="Goldberg J."/>
            <person name="Griggs A."/>
            <person name="Gujja S."/>
            <person name="Hansen M."/>
            <person name="Howarth C."/>
            <person name="Imamovic A."/>
            <person name="Ireland A."/>
            <person name="Larimer J."/>
            <person name="McCowan C."/>
            <person name="Murphy C."/>
            <person name="Pearson M."/>
            <person name="Poon T.W."/>
            <person name="Priest M."/>
            <person name="Roberts A."/>
            <person name="Saif S."/>
            <person name="Shea T."/>
            <person name="Sisk P."/>
            <person name="Sykes S."/>
            <person name="Wortman J."/>
            <person name="Nusbaum C."/>
            <person name="Birren B."/>
        </authorList>
    </citation>
    <scope>NUCLEOTIDE SEQUENCE [LARGE SCALE GENOMIC DNA]</scope>
    <source>
        <strain evidence="8">Epiroticus2</strain>
    </source>
</reference>
<dbReference type="Proteomes" id="UP000075885">
    <property type="component" value="Unassembled WGS sequence"/>
</dbReference>
<evidence type="ECO:0000259" key="6">
    <source>
        <dbReference type="PROSITE" id="PS51044"/>
    </source>
</evidence>
<feature type="compositionally biased region" description="Polar residues" evidence="5">
    <location>
        <begin position="1036"/>
        <end position="1049"/>
    </location>
</feature>
<feature type="compositionally biased region" description="Gly residues" evidence="5">
    <location>
        <begin position="1010"/>
        <end position="1022"/>
    </location>
</feature>
<dbReference type="InterPro" id="IPR004181">
    <property type="entry name" value="Znf_MIZ"/>
</dbReference>
<dbReference type="GO" id="GO:0016925">
    <property type="term" value="P:protein sumoylation"/>
    <property type="evidence" value="ECO:0007669"/>
    <property type="project" value="TreeGrafter"/>
</dbReference>
<evidence type="ECO:0000256" key="3">
    <source>
        <dbReference type="ARBA" id="ARBA00022833"/>
    </source>
</evidence>
<dbReference type="Pfam" id="PF25527">
    <property type="entry name" value="GBD-like_ZMIZ1_ZMIZ2"/>
    <property type="match status" value="1"/>
</dbReference>
<feature type="region of interest" description="Disordered" evidence="5">
    <location>
        <begin position="27"/>
        <end position="62"/>
    </location>
</feature>
<dbReference type="EnsemblMetazoa" id="AEPI000956-RA">
    <property type="protein sequence ID" value="AEPI000956-PA"/>
    <property type="gene ID" value="AEPI000956"/>
</dbReference>
<dbReference type="GO" id="GO:0061665">
    <property type="term" value="F:SUMO ligase activity"/>
    <property type="evidence" value="ECO:0007669"/>
    <property type="project" value="TreeGrafter"/>
</dbReference>
<feature type="domain" description="SP-RING-type" evidence="6">
    <location>
        <begin position="633"/>
        <end position="716"/>
    </location>
</feature>
<keyword evidence="2 4" id="KW-0863">Zinc-finger</keyword>
<dbReference type="GO" id="GO:0006357">
    <property type="term" value="P:regulation of transcription by RNA polymerase II"/>
    <property type="evidence" value="ECO:0007669"/>
    <property type="project" value="TreeGrafter"/>
</dbReference>
<feature type="region of interest" description="Disordered" evidence="5">
    <location>
        <begin position="122"/>
        <end position="146"/>
    </location>
</feature>
<keyword evidence="8" id="KW-1185">Reference proteome</keyword>
<feature type="region of interest" description="Disordered" evidence="5">
    <location>
        <begin position="942"/>
        <end position="1074"/>
    </location>
</feature>
<accession>A0A182P222</accession>
<feature type="compositionally biased region" description="Gly residues" evidence="5">
    <location>
        <begin position="993"/>
        <end position="1002"/>
    </location>
</feature>
<feature type="region of interest" description="Disordered" evidence="5">
    <location>
        <begin position="1154"/>
        <end position="1176"/>
    </location>
</feature>
<dbReference type="InterPro" id="IPR057847">
    <property type="entry name" value="ZMIZ1/ZMIZ2_GBD-like"/>
</dbReference>
<evidence type="ECO:0000313" key="7">
    <source>
        <dbReference type="EnsemblMetazoa" id="AEPI000956-PA"/>
    </source>
</evidence>
<dbReference type="PANTHER" id="PTHR10782:SF4">
    <property type="entry name" value="TONALLI, ISOFORM E"/>
    <property type="match status" value="1"/>
</dbReference>
<feature type="compositionally biased region" description="Basic and acidic residues" evidence="5">
    <location>
        <begin position="816"/>
        <end position="825"/>
    </location>
</feature>
<evidence type="ECO:0000313" key="8">
    <source>
        <dbReference type="Proteomes" id="UP000075885"/>
    </source>
</evidence>
<dbReference type="GO" id="GO:0003712">
    <property type="term" value="F:transcription coregulator activity"/>
    <property type="evidence" value="ECO:0007669"/>
    <property type="project" value="TreeGrafter"/>
</dbReference>
<sequence length="1183" mass="124092">DYHRGTLHPEIAAGYLDVKQQQQQLQKGYAKQAGTGQQQQQQRSVAGATAGRAAAGAHQQQGFNSQSMVAAAGGQQGNMDVGYNPQMNNMAMHSQSSWNQMNGMNQIGGMGGQMNGMNQMGGGGGGGGGGGMVPMSQMGSGAGVGMGGGPGMGQMGGGGGGGGVVAGTGVAAGNGGAGGGGGYGRHHQQMNPMAQMMNMGMGMGGGGGGQMGPGGAGGMNGMAAAQMGGMNPLSQMNQMSPMSKMQGMANGYPQHPRRMAPYPNPQMQMAQKRSMYGMGQSQGMPGAGGPFPPHQAAAAAAAAAAAGVPLPMQANAGYGRHHGPMGPMNYRGGPPMMQQRQNTPPYGGPGVGVGGPVGAPGGPGGPMMGHQQHQQQQSHHPQHQQHQQQTPQQQQQQQQQQYYNTGYQNMQGYQPDIRMNFQHSPVPSNPTPPLTPASSMTPYISPNPDVKPNNLPQKDEELRLTFPVRDGILLPPFRLEHNLAVSNHVFQLKSTVYNTLMCRPDLELQLKCFHHEDRQMNTNWPASVQVSANSTPLEIDRGDNKNTHRPLYLKQVCQPGRNTIQITVSTCCCSHLFVLQLVHRPSVNHVLHTLLKRNLLSAEQAVAKIKRTFPVSHTTNPNQPLGDKDPLAGDASAASAKYQNTVSLKCTLTSKRITLPARGHDCKHIQCFDLEAYLALNCERGNWRCPVCNKPALTEGLEIDQYMWAILNTLNSSNTPNGMDTEEVIIDAQANWRAVKPPGSVNNPNIGGSLNPQQPSQQQQQQQQQQQHPQQQHQQPPMQHQQQQQQQPPVPSEPSGGNGRGAGTPGLPVIKPDPDGGDAKHFNKVMSPGSTSLPTWDNMNAMSPYMSPDMSSIASGSMMGSNYNRTPQYDSYGNPIIKQEPGTNAGSNGGPGSVGNTGPGTPGGAGGNGGGEFHGGNPLAHLSDSVNSLDPLNAMEKSLNDQMPHTPHTPHTPGGGNSSGHPMTPGGPPSVPPANDINSSNPQQQSTNGGNGSNGGNSNGPNGQQNGNGSGVNGGSGNNGTMSHSPGHAGHNNMQLHSPQQQQHANMGLGPNNPAANIMNSPQSLMNSPQNMMNSPQSMMQQQNLLSMGSMMGQQQQQQNHQNALAGLTDVDLPADLNFDPAAVIEGEGGNDLNLLPDNGIVDPMELLSYLDPPDLNTPPSSGSSNNANSDDILAALFD</sequence>
<dbReference type="PROSITE" id="PS51044">
    <property type="entry name" value="ZF_SP_RING"/>
    <property type="match status" value="1"/>
</dbReference>
<reference evidence="7" key="2">
    <citation type="submission" date="2020-05" db="UniProtKB">
        <authorList>
            <consortium name="EnsemblMetazoa"/>
        </authorList>
    </citation>
    <scope>IDENTIFICATION</scope>
    <source>
        <strain evidence="7">Epiroticus2</strain>
    </source>
</reference>
<dbReference type="Gene3D" id="3.30.40.10">
    <property type="entry name" value="Zinc/RING finger domain, C3HC4 (zinc finger)"/>
    <property type="match status" value="1"/>
</dbReference>
<feature type="compositionally biased region" description="Gly residues" evidence="5">
    <location>
        <begin position="891"/>
        <end position="918"/>
    </location>
</feature>
<evidence type="ECO:0000256" key="2">
    <source>
        <dbReference type="ARBA" id="ARBA00022771"/>
    </source>
</evidence>